<feature type="transmembrane region" description="Helical" evidence="1">
    <location>
        <begin position="113"/>
        <end position="135"/>
    </location>
</feature>
<dbReference type="AlphaFoldDB" id="A0A1G2E079"/>
<feature type="transmembrane region" description="Helical" evidence="1">
    <location>
        <begin position="382"/>
        <end position="401"/>
    </location>
</feature>
<feature type="transmembrane region" description="Helical" evidence="1">
    <location>
        <begin position="21"/>
        <end position="43"/>
    </location>
</feature>
<feature type="transmembrane region" description="Helical" evidence="1">
    <location>
        <begin position="429"/>
        <end position="446"/>
    </location>
</feature>
<accession>A0A1G2E079</accession>
<evidence type="ECO:0000313" key="3">
    <source>
        <dbReference type="Proteomes" id="UP000178106"/>
    </source>
</evidence>
<keyword evidence="1" id="KW-1133">Transmembrane helix</keyword>
<dbReference type="InterPro" id="IPR031599">
    <property type="entry name" value="ABC_tran_2"/>
</dbReference>
<evidence type="ECO:0000313" key="2">
    <source>
        <dbReference type="EMBL" id="OGZ19213.1"/>
    </source>
</evidence>
<organism evidence="2 3">
    <name type="scientific">Candidatus Lloydbacteria bacterium RIFOXYC12_FULL_46_25</name>
    <dbReference type="NCBI Taxonomy" id="1798670"/>
    <lineage>
        <taxon>Bacteria</taxon>
        <taxon>Candidatus Lloydiibacteriota</taxon>
    </lineage>
</organism>
<feature type="transmembrane region" description="Helical" evidence="1">
    <location>
        <begin position="527"/>
        <end position="545"/>
    </location>
</feature>
<dbReference type="Pfam" id="PF16949">
    <property type="entry name" value="ABC_tran_2"/>
    <property type="match status" value="1"/>
</dbReference>
<keyword evidence="1" id="KW-0472">Membrane</keyword>
<reference evidence="2 3" key="1">
    <citation type="journal article" date="2016" name="Nat. Commun.">
        <title>Thousands of microbial genomes shed light on interconnected biogeochemical processes in an aquifer system.</title>
        <authorList>
            <person name="Anantharaman K."/>
            <person name="Brown C.T."/>
            <person name="Hug L.A."/>
            <person name="Sharon I."/>
            <person name="Castelle C.J."/>
            <person name="Probst A.J."/>
            <person name="Thomas B.C."/>
            <person name="Singh A."/>
            <person name="Wilkins M.J."/>
            <person name="Karaoz U."/>
            <person name="Brodie E.L."/>
            <person name="Williams K.H."/>
            <person name="Hubbard S.S."/>
            <person name="Banfield J.F."/>
        </authorList>
    </citation>
    <scope>NUCLEOTIDE SEQUENCE [LARGE SCALE GENOMIC DNA]</scope>
</reference>
<proteinExistence type="predicted"/>
<sequence length="557" mass="62877">MFLLLARLHKERFFRYFEKNSIAKIVIVLLFLVVLSFLALGVYASLKMGFRHIALDPFFREMLIFYVVELFLLVSFILVLASALITGIFSLFRGNGEIFLMASPEYDAKPAFVFVRMFFASLWPLLVIILPALLAIHHTFGLGGVGFFLSLASVMVLVAFAVLSAIVLLLGIASVLHFLGRKRSSPLLTQRNLTWITVGAFLGMLAFVWERFRSVNLVEFFQARLLTKDVPDITPILEQFDMFPSHLPALTIFFSLRSELIEAFFYLFVLILHFLIGWIIFAVLRRAYLFMWQVSQEGVSGEKNASSPFIRLETAALARAETPLRAIFFKEYVTFMRNPRGMLWFGFILVIWGIQSASSFVLTHGLRGEPVSVSAFPPFVSMLAFAGILYFVAMFVLRFAFPSFSIERKRAWVIGSAPVDLSTVFMSKLFFFAQLFSLLAIIFSFFNASVRVLAPIELLIFFATVILAVFAITTYGLALGAIFPNNETDDPEMLSTTLPGLAFIGGALLYSSVGAFGLQYLFKMDIAWPYAIFVLFSCLVIWALIRTSKRSLATREF</sequence>
<evidence type="ECO:0000256" key="1">
    <source>
        <dbReference type="SAM" id="Phobius"/>
    </source>
</evidence>
<comment type="caution">
    <text evidence="2">The sequence shown here is derived from an EMBL/GenBank/DDBJ whole genome shotgun (WGS) entry which is preliminary data.</text>
</comment>
<feature type="transmembrane region" description="Helical" evidence="1">
    <location>
        <begin position="147"/>
        <end position="180"/>
    </location>
</feature>
<feature type="transmembrane region" description="Helical" evidence="1">
    <location>
        <begin position="263"/>
        <end position="284"/>
    </location>
</feature>
<dbReference type="Proteomes" id="UP000178106">
    <property type="component" value="Unassembled WGS sequence"/>
</dbReference>
<gene>
    <name evidence="2" type="ORF">A2494_01570</name>
</gene>
<protein>
    <submittedName>
        <fullName evidence="2">Uncharacterized protein</fullName>
    </submittedName>
</protein>
<feature type="transmembrane region" description="Helical" evidence="1">
    <location>
        <begin position="458"/>
        <end position="479"/>
    </location>
</feature>
<feature type="transmembrane region" description="Helical" evidence="1">
    <location>
        <begin position="342"/>
        <end position="362"/>
    </location>
</feature>
<keyword evidence="1" id="KW-0812">Transmembrane</keyword>
<name>A0A1G2E079_9BACT</name>
<feature type="transmembrane region" description="Helical" evidence="1">
    <location>
        <begin position="500"/>
        <end position="521"/>
    </location>
</feature>
<dbReference type="EMBL" id="MHLU01000063">
    <property type="protein sequence ID" value="OGZ19213.1"/>
    <property type="molecule type" value="Genomic_DNA"/>
</dbReference>
<feature type="transmembrane region" description="Helical" evidence="1">
    <location>
        <begin position="63"/>
        <end position="92"/>
    </location>
</feature>
<feature type="transmembrane region" description="Helical" evidence="1">
    <location>
        <begin position="192"/>
        <end position="209"/>
    </location>
</feature>